<keyword evidence="13" id="KW-0443">Lipid metabolism</keyword>
<dbReference type="GO" id="GO:0006644">
    <property type="term" value="P:phospholipid metabolic process"/>
    <property type="evidence" value="ECO:0007669"/>
    <property type="project" value="TreeGrafter"/>
</dbReference>
<evidence type="ECO:0000256" key="37">
    <source>
        <dbReference type="ARBA" id="ARBA00048454"/>
    </source>
</evidence>
<dbReference type="InterPro" id="IPR001087">
    <property type="entry name" value="GDSL"/>
</dbReference>
<evidence type="ECO:0000256" key="20">
    <source>
        <dbReference type="ARBA" id="ARBA00029723"/>
    </source>
</evidence>
<comment type="catalytic activity">
    <reaction evidence="45">
        <text>1,3-di-(9Z-octadecenoyl)-glycerol + H2O = 1-(9Z-octadecenoyl)-glycerol + (9Z)-octadecenoate + H(+)</text>
        <dbReference type="Rhea" id="RHEA:39939"/>
        <dbReference type="ChEBI" id="CHEBI:15377"/>
        <dbReference type="ChEBI" id="CHEBI:15378"/>
        <dbReference type="ChEBI" id="CHEBI:30823"/>
        <dbReference type="ChEBI" id="CHEBI:75342"/>
        <dbReference type="ChEBI" id="CHEBI:75735"/>
    </reaction>
    <physiologicalReaction direction="left-to-right" evidence="45">
        <dbReference type="Rhea" id="RHEA:39940"/>
    </physiologicalReaction>
</comment>
<dbReference type="EMBL" id="JAURVH010001531">
    <property type="protein sequence ID" value="KAK5903320.1"/>
    <property type="molecule type" value="Genomic_DNA"/>
</dbReference>
<reference evidence="50 51" key="1">
    <citation type="journal article" date="2023" name="Mol. Biol. Evol.">
        <title>Genomics of Secondarily Temperate Adaptation in the Only Non-Antarctic Icefish.</title>
        <authorList>
            <person name="Rivera-Colon A.G."/>
            <person name="Rayamajhi N."/>
            <person name="Minhas B.F."/>
            <person name="Madrigal G."/>
            <person name="Bilyk K.T."/>
            <person name="Yoon V."/>
            <person name="Hune M."/>
            <person name="Gregory S."/>
            <person name="Cheng C.H.C."/>
            <person name="Catchen J.M."/>
        </authorList>
    </citation>
    <scope>NUCLEOTIDE SEQUENCE [LARGE SCALE GENOMIC DNA]</scope>
    <source>
        <tissue evidence="50">White muscle</tissue>
    </source>
</reference>
<keyword evidence="16" id="KW-1208">Phospholipid metabolism</keyword>
<evidence type="ECO:0000256" key="26">
    <source>
        <dbReference type="ARBA" id="ARBA00047363"/>
    </source>
</evidence>
<keyword evidence="51" id="KW-1185">Reference proteome</keyword>
<evidence type="ECO:0000256" key="7">
    <source>
        <dbReference type="ARBA" id="ARBA00022475"/>
    </source>
</evidence>
<dbReference type="AlphaFoldDB" id="A0AAN8H5X6"/>
<evidence type="ECO:0000256" key="8">
    <source>
        <dbReference type="ARBA" id="ARBA00022692"/>
    </source>
</evidence>
<comment type="similarity">
    <text evidence="2">Belongs to the 'GDSL' lipolytic enzyme family. Phospholipase B1 subfamily.</text>
</comment>
<evidence type="ECO:0000313" key="49">
    <source>
        <dbReference type="EMBL" id="KAK5903320.1"/>
    </source>
</evidence>
<comment type="catalytic activity">
    <reaction evidence="34">
        <text>1-hexadecanoyl-2-(9Z,12Z-octadecadienoyl)-sn-glycero-3-phosphocholine + H2O = 2-(9Z,12Z-octadecadienoyl)-sn-glycero-3-phosphocholine + hexadecanoate + H(+)</text>
        <dbReference type="Rhea" id="RHEA:40971"/>
        <dbReference type="ChEBI" id="CHEBI:7896"/>
        <dbReference type="ChEBI" id="CHEBI:15377"/>
        <dbReference type="ChEBI" id="CHEBI:15378"/>
        <dbReference type="ChEBI" id="CHEBI:73002"/>
        <dbReference type="ChEBI" id="CHEBI:76084"/>
    </reaction>
    <physiologicalReaction direction="left-to-right" evidence="34">
        <dbReference type="Rhea" id="RHEA:40972"/>
    </physiologicalReaction>
</comment>
<evidence type="ECO:0000256" key="22">
    <source>
        <dbReference type="ARBA" id="ARBA00031485"/>
    </source>
</evidence>
<evidence type="ECO:0000256" key="48">
    <source>
        <dbReference type="SAM" id="Phobius"/>
    </source>
</evidence>
<comment type="catalytic activity">
    <reaction evidence="46">
        <text>2-(9Z-octadecenoyl)-glycerol + H2O = glycerol + (9Z)-octadecenoate + H(+)</text>
        <dbReference type="Rhea" id="RHEA:38491"/>
        <dbReference type="ChEBI" id="CHEBI:15377"/>
        <dbReference type="ChEBI" id="CHEBI:15378"/>
        <dbReference type="ChEBI" id="CHEBI:17754"/>
        <dbReference type="ChEBI" id="CHEBI:30823"/>
        <dbReference type="ChEBI" id="CHEBI:73990"/>
    </reaction>
    <physiologicalReaction direction="left-to-right" evidence="46">
        <dbReference type="Rhea" id="RHEA:38492"/>
    </physiologicalReaction>
</comment>
<evidence type="ECO:0000256" key="36">
    <source>
        <dbReference type="ARBA" id="ARBA00048386"/>
    </source>
</evidence>
<comment type="catalytic activity">
    <reaction evidence="44">
        <text>1,2-dihexadecanoyl-sn-glycero-3-phosphocholine + 2 H2O = sn-glycerol 3-phosphocholine + 2 hexadecanoate + 2 H(+)</text>
        <dbReference type="Rhea" id="RHEA:40975"/>
        <dbReference type="ChEBI" id="CHEBI:7896"/>
        <dbReference type="ChEBI" id="CHEBI:15377"/>
        <dbReference type="ChEBI" id="CHEBI:15378"/>
        <dbReference type="ChEBI" id="CHEBI:16870"/>
        <dbReference type="ChEBI" id="CHEBI:72999"/>
    </reaction>
    <physiologicalReaction direction="left-to-right" evidence="44">
        <dbReference type="Rhea" id="RHEA:40976"/>
    </physiologicalReaction>
</comment>
<evidence type="ECO:0000256" key="44">
    <source>
        <dbReference type="ARBA" id="ARBA00049363"/>
    </source>
</evidence>
<dbReference type="EMBL" id="JAURVH010001531">
    <property type="protein sequence ID" value="KAK5903322.1"/>
    <property type="molecule type" value="Genomic_DNA"/>
</dbReference>
<comment type="catalytic activity">
    <reaction evidence="19">
        <text>a 1,2-diacyl-sn-glycero-3-phosphocholine + H2O = a 1-acyl-sn-glycero-3-phosphocholine + a fatty acid + H(+)</text>
        <dbReference type="Rhea" id="RHEA:15801"/>
        <dbReference type="ChEBI" id="CHEBI:15377"/>
        <dbReference type="ChEBI" id="CHEBI:15378"/>
        <dbReference type="ChEBI" id="CHEBI:28868"/>
        <dbReference type="ChEBI" id="CHEBI:57643"/>
        <dbReference type="ChEBI" id="CHEBI:58168"/>
        <dbReference type="EC" id="3.1.1.4"/>
    </reaction>
    <physiologicalReaction direction="left-to-right" evidence="19">
        <dbReference type="Rhea" id="RHEA:15802"/>
    </physiologicalReaction>
</comment>
<evidence type="ECO:0000256" key="28">
    <source>
        <dbReference type="ARBA" id="ARBA00047459"/>
    </source>
</evidence>
<evidence type="ECO:0000256" key="45">
    <source>
        <dbReference type="ARBA" id="ARBA00049372"/>
    </source>
</evidence>
<dbReference type="Gene3D" id="3.40.50.1110">
    <property type="entry name" value="SGNH hydrolase"/>
    <property type="match status" value="1"/>
</dbReference>
<evidence type="ECO:0000256" key="11">
    <source>
        <dbReference type="ARBA" id="ARBA00022801"/>
    </source>
</evidence>
<evidence type="ECO:0000256" key="1">
    <source>
        <dbReference type="ARBA" id="ARBA00004247"/>
    </source>
</evidence>
<evidence type="ECO:0000256" key="43">
    <source>
        <dbReference type="ARBA" id="ARBA00048939"/>
    </source>
</evidence>
<comment type="subcellular location">
    <subcellularLocation>
        <location evidence="1">Apical cell membrane</location>
        <topology evidence="1">Single-pass type I membrane protein</topology>
    </subcellularLocation>
</comment>
<dbReference type="EC" id="3.1.1.4" evidence="4"/>
<name>A0AAN8H5X6_CHAGU</name>
<evidence type="ECO:0000256" key="14">
    <source>
        <dbReference type="ARBA" id="ARBA00023136"/>
    </source>
</evidence>
<keyword evidence="12 48" id="KW-1133">Transmembrane helix</keyword>
<comment type="catalytic activity">
    <reaction evidence="29">
        <text>2,3-di-(9Z)-octadecenoyl-sn-glycerol + H2O = 3-(9Z-octadecenoyl)-sn-glycerol + (9Z)-octadecenoate + H(+)</text>
        <dbReference type="Rhea" id="RHEA:42604"/>
        <dbReference type="ChEBI" id="CHEBI:15377"/>
        <dbReference type="ChEBI" id="CHEBI:15378"/>
        <dbReference type="ChEBI" id="CHEBI:30823"/>
        <dbReference type="ChEBI" id="CHEBI:75824"/>
        <dbReference type="ChEBI" id="CHEBI:75938"/>
    </reaction>
    <physiologicalReaction direction="left-to-right" evidence="29">
        <dbReference type="Rhea" id="RHEA:42605"/>
    </physiologicalReaction>
</comment>
<comment type="catalytic activity">
    <reaction evidence="31">
        <text>a 1-O-alkyl-2-acyl-sn-glycero-3-phosphocholine + H2O = a 1-O-alkyl-sn-glycero-3-phosphocholine + a fatty acid + H(+)</text>
        <dbReference type="Rhea" id="RHEA:36231"/>
        <dbReference type="ChEBI" id="CHEBI:15377"/>
        <dbReference type="ChEBI" id="CHEBI:15378"/>
        <dbReference type="ChEBI" id="CHEBI:28868"/>
        <dbReference type="ChEBI" id="CHEBI:30909"/>
        <dbReference type="ChEBI" id="CHEBI:36702"/>
        <dbReference type="EC" id="3.1.1.4"/>
    </reaction>
    <physiologicalReaction direction="left-to-right" evidence="31">
        <dbReference type="Rhea" id="RHEA:36232"/>
    </physiologicalReaction>
</comment>
<comment type="catalytic activity">
    <reaction evidence="25">
        <text>1-hexadecanoyl-2-(9Z)-octadecenoyl-3-octadecanoyl-sn-glycerol + H2O = 2-(9Z-octadecenoyl)-3-octadecanoyl-sn-glycerol + hexadecanoate + H(+)</text>
        <dbReference type="Rhea" id="RHEA:41107"/>
        <dbReference type="ChEBI" id="CHEBI:7896"/>
        <dbReference type="ChEBI" id="CHEBI:15377"/>
        <dbReference type="ChEBI" id="CHEBI:15378"/>
        <dbReference type="ChEBI" id="CHEBI:75558"/>
        <dbReference type="ChEBI" id="CHEBI:77623"/>
    </reaction>
    <physiologicalReaction direction="left-to-right" evidence="25">
        <dbReference type="Rhea" id="RHEA:41108"/>
    </physiologicalReaction>
</comment>
<evidence type="ECO:0000256" key="41">
    <source>
        <dbReference type="ARBA" id="ARBA00048869"/>
    </source>
</evidence>
<comment type="catalytic activity">
    <reaction evidence="30">
        <text>1-hexadecanoyl-2-(9Z-octadecenoyl)-sn-glycero-3-phospho-(1'-sn-glycerol) + H2O = 1-hexadecanoyl-sn-glycero-3-phospho-(1'-sn-glycerol) + (9Z)-octadecenoate + H(+)</text>
        <dbReference type="Rhea" id="RHEA:40919"/>
        <dbReference type="ChEBI" id="CHEBI:15377"/>
        <dbReference type="ChEBI" id="CHEBI:15378"/>
        <dbReference type="ChEBI" id="CHEBI:30823"/>
        <dbReference type="ChEBI" id="CHEBI:72841"/>
        <dbReference type="ChEBI" id="CHEBI:75158"/>
    </reaction>
    <physiologicalReaction direction="left-to-right" evidence="30">
        <dbReference type="Rhea" id="RHEA:40920"/>
    </physiologicalReaction>
</comment>
<evidence type="ECO:0000256" key="3">
    <source>
        <dbReference type="ARBA" id="ARBA00013274"/>
    </source>
</evidence>
<evidence type="ECO:0000313" key="51">
    <source>
        <dbReference type="Proteomes" id="UP001331515"/>
    </source>
</evidence>
<evidence type="ECO:0000256" key="29">
    <source>
        <dbReference type="ARBA" id="ARBA00048011"/>
    </source>
</evidence>
<dbReference type="GO" id="GO:0004806">
    <property type="term" value="F:triacylglycerol lipase activity"/>
    <property type="evidence" value="ECO:0007669"/>
    <property type="project" value="UniProtKB-EC"/>
</dbReference>
<comment type="catalytic activity">
    <reaction evidence="41">
        <text>1,3-dihexadecanoyl-2-(9Z-octadecenoyl)glycerol + H2O = 1,3-dihexadecanoylglycerol + (9Z)-octadecenoate + H(+)</text>
        <dbReference type="Rhea" id="RHEA:40983"/>
        <dbReference type="ChEBI" id="CHEBI:15377"/>
        <dbReference type="ChEBI" id="CHEBI:15378"/>
        <dbReference type="ChEBI" id="CHEBI:30823"/>
        <dbReference type="ChEBI" id="CHEBI:75688"/>
        <dbReference type="ChEBI" id="CHEBI:77619"/>
    </reaction>
    <physiologicalReaction direction="left-to-right" evidence="41">
        <dbReference type="Rhea" id="RHEA:40984"/>
    </physiologicalReaction>
</comment>
<evidence type="ECO:0000256" key="40">
    <source>
        <dbReference type="ARBA" id="ARBA00048699"/>
    </source>
</evidence>
<feature type="region of interest" description="Disordered" evidence="47">
    <location>
        <begin position="410"/>
        <end position="434"/>
    </location>
</feature>
<evidence type="ECO:0000256" key="16">
    <source>
        <dbReference type="ARBA" id="ARBA00023264"/>
    </source>
</evidence>
<evidence type="ECO:0000256" key="21">
    <source>
        <dbReference type="ARBA" id="ARBA00031182"/>
    </source>
</evidence>
<evidence type="ECO:0000256" key="9">
    <source>
        <dbReference type="ARBA" id="ARBA00022729"/>
    </source>
</evidence>
<comment type="catalytic activity">
    <reaction evidence="26">
        <text>1,3-dihexadecanoyl-2-(9Z-octadecenoyl)glycerol + H2O = 1-hexadecanoyl-2-(9Z-octadecenoyl)-glycerol + hexadecanoate + H(+)</text>
        <dbReference type="Rhea" id="RHEA:40979"/>
        <dbReference type="ChEBI" id="CHEBI:7896"/>
        <dbReference type="ChEBI" id="CHEBI:15377"/>
        <dbReference type="ChEBI" id="CHEBI:15378"/>
        <dbReference type="ChEBI" id="CHEBI:75585"/>
        <dbReference type="ChEBI" id="CHEBI:75688"/>
    </reaction>
    <physiologicalReaction direction="left-to-right" evidence="26">
        <dbReference type="Rhea" id="RHEA:40980"/>
    </physiologicalReaction>
</comment>
<dbReference type="SUPFAM" id="SSF52266">
    <property type="entry name" value="SGNH hydrolase"/>
    <property type="match status" value="1"/>
</dbReference>
<evidence type="ECO:0000256" key="42">
    <source>
        <dbReference type="ARBA" id="ARBA00048872"/>
    </source>
</evidence>
<accession>A0AAN8H5X6</accession>
<evidence type="ECO:0000256" key="12">
    <source>
        <dbReference type="ARBA" id="ARBA00022989"/>
    </source>
</evidence>
<comment type="catalytic activity">
    <reaction evidence="37">
        <text>a 1-acyl-sn-glycero-3-phosphocholine + H2O = sn-glycerol 3-phosphocholine + a fatty acid + H(+)</text>
        <dbReference type="Rhea" id="RHEA:15177"/>
        <dbReference type="ChEBI" id="CHEBI:15377"/>
        <dbReference type="ChEBI" id="CHEBI:15378"/>
        <dbReference type="ChEBI" id="CHEBI:16870"/>
        <dbReference type="ChEBI" id="CHEBI:28868"/>
        <dbReference type="ChEBI" id="CHEBI:58168"/>
        <dbReference type="EC" id="3.1.1.5"/>
    </reaction>
    <physiologicalReaction direction="left-to-right" evidence="37">
        <dbReference type="Rhea" id="RHEA:15178"/>
    </physiologicalReaction>
</comment>
<evidence type="ECO:0000256" key="33">
    <source>
        <dbReference type="ARBA" id="ARBA00048227"/>
    </source>
</evidence>
<evidence type="ECO:0000256" key="15">
    <source>
        <dbReference type="ARBA" id="ARBA00023180"/>
    </source>
</evidence>
<dbReference type="Pfam" id="PF00657">
    <property type="entry name" value="Lipase_GDSL"/>
    <property type="match status" value="1"/>
</dbReference>
<comment type="catalytic activity">
    <reaction evidence="36">
        <text>1,2,3-tri-(9Z-octadecenoyl)-glycerol + H2O = di-(9Z)-octadecenoylglycerol + (9Z)-octadecenoate + H(+)</text>
        <dbReference type="Rhea" id="RHEA:38575"/>
        <dbReference type="ChEBI" id="CHEBI:15377"/>
        <dbReference type="ChEBI" id="CHEBI:15378"/>
        <dbReference type="ChEBI" id="CHEBI:30823"/>
        <dbReference type="ChEBI" id="CHEBI:53753"/>
        <dbReference type="ChEBI" id="CHEBI:75945"/>
    </reaction>
    <physiologicalReaction direction="left-to-right" evidence="36">
        <dbReference type="Rhea" id="RHEA:38576"/>
    </physiologicalReaction>
</comment>
<organism evidence="50 51">
    <name type="scientific">Champsocephalus gunnari</name>
    <name type="common">Mackerel icefish</name>
    <dbReference type="NCBI Taxonomy" id="52237"/>
    <lineage>
        <taxon>Eukaryota</taxon>
        <taxon>Metazoa</taxon>
        <taxon>Chordata</taxon>
        <taxon>Craniata</taxon>
        <taxon>Vertebrata</taxon>
        <taxon>Euteleostomi</taxon>
        <taxon>Actinopterygii</taxon>
        <taxon>Neopterygii</taxon>
        <taxon>Teleostei</taxon>
        <taxon>Neoteleostei</taxon>
        <taxon>Acanthomorphata</taxon>
        <taxon>Eupercaria</taxon>
        <taxon>Perciformes</taxon>
        <taxon>Notothenioidei</taxon>
        <taxon>Channichthyidae</taxon>
        <taxon>Champsocephalus</taxon>
    </lineage>
</organism>
<protein>
    <recommendedName>
        <fullName evidence="6">Phospholipase B1, membrane-associated</fullName>
        <ecNumber evidence="5">3.1.1.3</ecNumber>
        <ecNumber evidence="4">3.1.1.4</ecNumber>
        <ecNumber evidence="3">3.1.1.5</ecNumber>
    </recommendedName>
    <alternativeName>
        <fullName evidence="20">Lysophospholipase</fullName>
    </alternativeName>
    <alternativeName>
        <fullName evidence="21">Phospholipase A2</fullName>
    </alternativeName>
    <alternativeName>
        <fullName evidence="23">Phospholipase B/lipase</fullName>
    </alternativeName>
    <alternativeName>
        <fullName evidence="22">Triacylglycerol lipase</fullName>
    </alternativeName>
</protein>
<feature type="compositionally biased region" description="Low complexity" evidence="47">
    <location>
        <begin position="417"/>
        <end position="434"/>
    </location>
</feature>
<comment type="catalytic activity">
    <reaction evidence="35">
        <text>1-octadecanoyl-2-(9Z,12Z)-octadecadienoyl-sn-glycerol + H2O = 1-octadecanoyl-sn-glycerol + (9Z,12Z)-octadecadienoate + H(+)</text>
        <dbReference type="Rhea" id="RHEA:40927"/>
        <dbReference type="ChEBI" id="CHEBI:15377"/>
        <dbReference type="ChEBI" id="CHEBI:15378"/>
        <dbReference type="ChEBI" id="CHEBI:30245"/>
        <dbReference type="ChEBI" id="CHEBI:75550"/>
        <dbReference type="ChEBI" id="CHEBI:77097"/>
    </reaction>
    <physiologicalReaction direction="left-to-right" evidence="35">
        <dbReference type="Rhea" id="RHEA:40928"/>
    </physiologicalReaction>
</comment>
<evidence type="ECO:0000256" key="23">
    <source>
        <dbReference type="ARBA" id="ARBA00033022"/>
    </source>
</evidence>
<evidence type="ECO:0000256" key="2">
    <source>
        <dbReference type="ARBA" id="ARBA00009979"/>
    </source>
</evidence>
<evidence type="ECO:0000256" key="5">
    <source>
        <dbReference type="ARBA" id="ARBA00013279"/>
    </source>
</evidence>
<dbReference type="InterPro" id="IPR038885">
    <property type="entry name" value="PLB1"/>
</dbReference>
<evidence type="ECO:0000256" key="24">
    <source>
        <dbReference type="ARBA" id="ARBA00045916"/>
    </source>
</evidence>
<dbReference type="GO" id="GO:0004622">
    <property type="term" value="F:phosphatidylcholine lysophospholipase activity"/>
    <property type="evidence" value="ECO:0007669"/>
    <property type="project" value="UniProtKB-EC"/>
</dbReference>
<evidence type="ECO:0000313" key="50">
    <source>
        <dbReference type="EMBL" id="KAK5903322.1"/>
    </source>
</evidence>
<keyword evidence="11" id="KW-0378">Hydrolase</keyword>
<dbReference type="PANTHER" id="PTHR21325">
    <property type="entry name" value="PHOSPHOLIPASE B, PLB1"/>
    <property type="match status" value="1"/>
</dbReference>
<keyword evidence="14 48" id="KW-0472">Membrane</keyword>
<evidence type="ECO:0000256" key="34">
    <source>
        <dbReference type="ARBA" id="ARBA00048362"/>
    </source>
</evidence>
<evidence type="ECO:0000256" key="38">
    <source>
        <dbReference type="ARBA" id="ARBA00048613"/>
    </source>
</evidence>
<sequence>MNEAPPPTLTLLFLQLEPLGNKTTIQDFTADVDLKCPTKTSPFIRTYKNSNYSYAGPSPTPGPIPNWGSNFSCVDLAPSDSVPTSVHKLRPADIKVVAALGDSLTAGSGAKAKNLLELNKEYKGVSWSIGGDASLQTVTTLPNILKMFNPTLKGFSKGQGSRQKAFNMAVAGAKTSEIPMQVQALIKAIKENKEVNFEKDWKLATIFVGVKDLCNYCTDQNNLSPTNYSQHLMRGLDMFYKEVPRLLVNVVPILQIDTLKSVKRNTLGCSLLQRTSCHCVINPSENSPELEEMKLINLEYQAEMQHLISGDHFEGKEDFAVVLQPFLENFFIPYIGEGEVDSSFFSVDCFHMSERAHAEMAVALWNNMLEPVGRKQNYNNFTYDRSKINCPSEANPFIFTKINSLPSPAVTVPPPTTTTTTTSTTTTSTTSTAVPTLPVPTLPVPRCPPSLPVWVPVVVGVISLLAGVFVAWLIFSSCVRRKNKVEKAVELKGTVF</sequence>
<dbReference type="GO" id="GO:0004623">
    <property type="term" value="F:phospholipase A2 activity"/>
    <property type="evidence" value="ECO:0007669"/>
    <property type="project" value="UniProtKB-EC"/>
</dbReference>
<feature type="transmembrane region" description="Helical" evidence="48">
    <location>
        <begin position="453"/>
        <end position="475"/>
    </location>
</feature>
<dbReference type="PROSITE" id="PS01098">
    <property type="entry name" value="LIPASE_GDSL_SER"/>
    <property type="match status" value="1"/>
</dbReference>
<keyword evidence="15" id="KW-0325">Glycoprotein</keyword>
<evidence type="ECO:0000256" key="18">
    <source>
        <dbReference type="ARBA" id="ARBA00023408"/>
    </source>
</evidence>
<dbReference type="GO" id="GO:0031526">
    <property type="term" value="C:brush border membrane"/>
    <property type="evidence" value="ECO:0007669"/>
    <property type="project" value="TreeGrafter"/>
</dbReference>
<keyword evidence="7" id="KW-1003">Cell membrane</keyword>
<evidence type="ECO:0000256" key="6">
    <source>
        <dbReference type="ARBA" id="ARBA00015133"/>
    </source>
</evidence>
<comment type="catalytic activity">
    <reaction evidence="32">
        <text>1,2-di-(9Z-octadecenoyl)-sn-glycero-3-phosphocholine + H2O = 1-(9Z-octadecenoyl)-sn-glycero-3-phosphocholine + (9Z)-octadecenoate + H(+)</text>
        <dbReference type="Rhea" id="RHEA:40923"/>
        <dbReference type="ChEBI" id="CHEBI:15377"/>
        <dbReference type="ChEBI" id="CHEBI:15378"/>
        <dbReference type="ChEBI" id="CHEBI:28610"/>
        <dbReference type="ChEBI" id="CHEBI:30823"/>
        <dbReference type="ChEBI" id="CHEBI:74669"/>
    </reaction>
    <physiologicalReaction direction="left-to-right" evidence="32">
        <dbReference type="Rhea" id="RHEA:40924"/>
    </physiologicalReaction>
</comment>
<comment type="catalytic activity">
    <reaction evidence="40">
        <text>1-hexadecanoyl-2-(9Z-octadecenoyl)-sn-glycero-3-phosphocholine + H2O = 1-hexadecanoyl-sn-glycero-3-phosphocholine + (9Z)-octadecenoate + H(+)</text>
        <dbReference type="Rhea" id="RHEA:38779"/>
        <dbReference type="ChEBI" id="CHEBI:15377"/>
        <dbReference type="ChEBI" id="CHEBI:15378"/>
        <dbReference type="ChEBI" id="CHEBI:30823"/>
        <dbReference type="ChEBI" id="CHEBI:72998"/>
        <dbReference type="ChEBI" id="CHEBI:73001"/>
    </reaction>
    <physiologicalReaction direction="left-to-right" evidence="40">
        <dbReference type="Rhea" id="RHEA:38780"/>
    </physiologicalReaction>
</comment>
<keyword evidence="8 48" id="KW-0812">Transmembrane</keyword>
<evidence type="ECO:0000256" key="39">
    <source>
        <dbReference type="ARBA" id="ARBA00048656"/>
    </source>
</evidence>
<comment type="catalytic activity">
    <reaction evidence="18">
        <text>1-hexadecanoyl-2-(9Z,12Z-octadecadienoyl)-sn-glycero-3-phosphocholine + H2O = (9Z,12Z)-octadecadienoate + 1-hexadecanoyl-sn-glycero-3-phosphocholine + H(+)</text>
        <dbReference type="Rhea" id="RHEA:40811"/>
        <dbReference type="ChEBI" id="CHEBI:15377"/>
        <dbReference type="ChEBI" id="CHEBI:15378"/>
        <dbReference type="ChEBI" id="CHEBI:30245"/>
        <dbReference type="ChEBI" id="CHEBI:72998"/>
        <dbReference type="ChEBI" id="CHEBI:73002"/>
    </reaction>
    <physiologicalReaction direction="left-to-right" evidence="18">
        <dbReference type="Rhea" id="RHEA:40812"/>
    </physiologicalReaction>
</comment>
<evidence type="ECO:0000256" key="31">
    <source>
        <dbReference type="ARBA" id="ARBA00048049"/>
    </source>
</evidence>
<evidence type="ECO:0000256" key="30">
    <source>
        <dbReference type="ARBA" id="ARBA00048015"/>
    </source>
</evidence>
<dbReference type="InterPro" id="IPR035547">
    <property type="entry name" value="Phospholipase_B"/>
</dbReference>
<dbReference type="GO" id="GO:0050253">
    <property type="term" value="F:retinyl-palmitate esterase activity"/>
    <property type="evidence" value="ECO:0007669"/>
    <property type="project" value="TreeGrafter"/>
</dbReference>
<comment type="catalytic activity">
    <reaction evidence="38">
        <text>1-hexadecanoyl-2-(9Z-octadecenoyl)-sn-glycero-3-phosphoethanolamine + H2O = 1-hexadecanoyl-sn-glycero-3-phosphoethanolamine + (9Z)-octadecenoate + H(+)</text>
        <dbReference type="Rhea" id="RHEA:40911"/>
        <dbReference type="ChEBI" id="CHEBI:15377"/>
        <dbReference type="ChEBI" id="CHEBI:15378"/>
        <dbReference type="ChEBI" id="CHEBI:30823"/>
        <dbReference type="ChEBI" id="CHEBI:73004"/>
        <dbReference type="ChEBI" id="CHEBI:73007"/>
    </reaction>
    <physiologicalReaction direction="left-to-right" evidence="38">
        <dbReference type="Rhea" id="RHEA:40912"/>
    </physiologicalReaction>
</comment>
<comment type="catalytic activity">
    <reaction evidence="17">
        <text>a triacylglycerol + H2O = a diacylglycerol + a fatty acid + H(+)</text>
        <dbReference type="Rhea" id="RHEA:12044"/>
        <dbReference type="ChEBI" id="CHEBI:15377"/>
        <dbReference type="ChEBI" id="CHEBI:15378"/>
        <dbReference type="ChEBI" id="CHEBI:17855"/>
        <dbReference type="ChEBI" id="CHEBI:18035"/>
        <dbReference type="ChEBI" id="CHEBI:28868"/>
        <dbReference type="EC" id="3.1.1.3"/>
    </reaction>
    <physiologicalReaction direction="left-to-right" evidence="17">
        <dbReference type="Rhea" id="RHEA:12045"/>
    </physiologicalReaction>
</comment>
<gene>
    <name evidence="49" type="ORF">CgunFtcFv8_007111</name>
    <name evidence="50" type="ORF">CgunFtcFv8_007113</name>
</gene>
<evidence type="ECO:0000256" key="19">
    <source>
        <dbReference type="ARBA" id="ARBA00023422"/>
    </source>
</evidence>
<proteinExistence type="inferred from homology"/>
<dbReference type="EC" id="3.1.1.5" evidence="3"/>
<evidence type="ECO:0000256" key="4">
    <source>
        <dbReference type="ARBA" id="ARBA00013278"/>
    </source>
</evidence>
<evidence type="ECO:0000256" key="13">
    <source>
        <dbReference type="ARBA" id="ARBA00023098"/>
    </source>
</evidence>
<evidence type="ECO:0000256" key="47">
    <source>
        <dbReference type="SAM" id="MobiDB-lite"/>
    </source>
</evidence>
<comment type="caution">
    <text evidence="50">The sequence shown here is derived from an EMBL/GenBank/DDBJ whole genome shotgun (WGS) entry which is preliminary data.</text>
</comment>
<evidence type="ECO:0000256" key="35">
    <source>
        <dbReference type="ARBA" id="ARBA00048374"/>
    </source>
</evidence>
<comment type="function">
    <text evidence="24">Calcium-independent membrane-associated phospholipase that catalyzes complete diacylation of phospholipids by hydrolyzing both sn-1 and sn-2 fatty acyl chains attached to the glycerol backbone (phospholipase B activity). Has dual phospholipase and lysophospholipase activities toward diacylphospholipids. Preferentially cleaves sn-2 ester bonds over sn-1 bonds. Acts as a lipase toward glycerolipid substrates. Hydrolyzes fatty acyl chains of diacylglycerols with preference for the sn-2 position and of triacylglycerols with not positional selectivity. May also hydrolyze long chain retinyl esters such as retinyl palmitate. May contribute to digestion of dietary phospholipids, glycerolipids and retinoids, facilitating lipid absorption at the brush border.</text>
</comment>
<dbReference type="CDD" id="cd01824">
    <property type="entry name" value="Phospholipase_B_like"/>
    <property type="match status" value="1"/>
</dbReference>
<evidence type="ECO:0000256" key="46">
    <source>
        <dbReference type="ARBA" id="ARBA00049461"/>
    </source>
</evidence>
<dbReference type="PANTHER" id="PTHR21325:SF52">
    <property type="entry name" value="PHOSPHOLIPASE B1, MEMBRANE-ASSOCIATED"/>
    <property type="match status" value="1"/>
</dbReference>
<evidence type="ECO:0000256" key="27">
    <source>
        <dbReference type="ARBA" id="ARBA00047438"/>
    </source>
</evidence>
<evidence type="ECO:0000256" key="10">
    <source>
        <dbReference type="ARBA" id="ARBA00022737"/>
    </source>
</evidence>
<keyword evidence="10" id="KW-0677">Repeat</keyword>
<evidence type="ECO:0000256" key="25">
    <source>
        <dbReference type="ARBA" id="ARBA00047324"/>
    </source>
</evidence>
<dbReference type="EC" id="3.1.1.3" evidence="5"/>
<keyword evidence="9" id="KW-0732">Signal</keyword>
<comment type="catalytic activity">
    <reaction evidence="28">
        <text>1-hexadecanoyl-2-(9Z)-octadecenoyl-3-octadecanoyl-sn-glycerol + H2O = 1-hexadecanoyl-2-(9Z-octadecenoyl)-sn-glycerol + octadecanoate + H(+)</text>
        <dbReference type="Rhea" id="RHEA:41111"/>
        <dbReference type="ChEBI" id="CHEBI:15377"/>
        <dbReference type="ChEBI" id="CHEBI:15378"/>
        <dbReference type="ChEBI" id="CHEBI:25629"/>
        <dbReference type="ChEBI" id="CHEBI:75466"/>
        <dbReference type="ChEBI" id="CHEBI:77623"/>
    </reaction>
    <physiologicalReaction direction="left-to-right" evidence="28">
        <dbReference type="Rhea" id="RHEA:41112"/>
    </physiologicalReaction>
</comment>
<comment type="catalytic activity">
    <reaction evidence="27">
        <text>1-(9Z-octadecenoyl)-glycerol + H2O = glycerol + (9Z)-octadecenoate + H(+)</text>
        <dbReference type="Rhea" id="RHEA:38487"/>
        <dbReference type="ChEBI" id="CHEBI:15377"/>
        <dbReference type="ChEBI" id="CHEBI:15378"/>
        <dbReference type="ChEBI" id="CHEBI:17754"/>
        <dbReference type="ChEBI" id="CHEBI:30823"/>
        <dbReference type="ChEBI" id="CHEBI:75342"/>
    </reaction>
    <physiologicalReaction direction="left-to-right" evidence="27">
        <dbReference type="Rhea" id="RHEA:38488"/>
    </physiologicalReaction>
</comment>
<comment type="catalytic activity">
    <reaction evidence="42">
        <text>1-O-hexadecyl-2-(9Z)-octadecenoyl-sn-glycero-3-phosphocholine + H2O = 1-O-hexadecyl-sn-glycero-3-phosphocholine + (9Z)-octadecenoate + H(+)</text>
        <dbReference type="Rhea" id="RHEA:40915"/>
        <dbReference type="ChEBI" id="CHEBI:15377"/>
        <dbReference type="ChEBI" id="CHEBI:15378"/>
        <dbReference type="ChEBI" id="CHEBI:30823"/>
        <dbReference type="ChEBI" id="CHEBI:34112"/>
        <dbReference type="ChEBI" id="CHEBI:64496"/>
    </reaction>
    <physiologicalReaction direction="left-to-right" evidence="42">
        <dbReference type="Rhea" id="RHEA:40916"/>
    </physiologicalReaction>
</comment>
<dbReference type="InterPro" id="IPR036514">
    <property type="entry name" value="SGNH_hydro_sf"/>
</dbReference>
<dbReference type="InterPro" id="IPR008265">
    <property type="entry name" value="Lipase_GDSL_AS"/>
</dbReference>
<comment type="catalytic activity">
    <reaction evidence="39">
        <text>1-hexadecanoyl-sn-glycero-3-phosphocholine + H2O = sn-glycerol 3-phosphocholine + hexadecanoate + H(+)</text>
        <dbReference type="Rhea" id="RHEA:40435"/>
        <dbReference type="ChEBI" id="CHEBI:7896"/>
        <dbReference type="ChEBI" id="CHEBI:15377"/>
        <dbReference type="ChEBI" id="CHEBI:15378"/>
        <dbReference type="ChEBI" id="CHEBI:16870"/>
        <dbReference type="ChEBI" id="CHEBI:72998"/>
    </reaction>
    <physiologicalReaction direction="left-to-right" evidence="39">
        <dbReference type="Rhea" id="RHEA:40436"/>
    </physiologicalReaction>
</comment>
<evidence type="ECO:0000256" key="32">
    <source>
        <dbReference type="ARBA" id="ARBA00048058"/>
    </source>
</evidence>
<comment type="catalytic activity">
    <reaction evidence="43">
        <text>1-hexadecanoyl-2-(9Z)-octadecenoyl-3-octadecanoyl-sn-glycerol + H2O = 1-hexadecanoyl-3-octadecanoyl-sn-glycerol + (9Z)-octadecenoate + H(+)</text>
        <dbReference type="Rhea" id="RHEA:41103"/>
        <dbReference type="ChEBI" id="CHEBI:15377"/>
        <dbReference type="ChEBI" id="CHEBI:15378"/>
        <dbReference type="ChEBI" id="CHEBI:30823"/>
        <dbReference type="ChEBI" id="CHEBI:77623"/>
        <dbReference type="ChEBI" id="CHEBI:77624"/>
    </reaction>
    <physiologicalReaction direction="left-to-right" evidence="43">
        <dbReference type="Rhea" id="RHEA:41104"/>
    </physiologicalReaction>
</comment>
<dbReference type="Proteomes" id="UP001331515">
    <property type="component" value="Unassembled WGS sequence"/>
</dbReference>
<evidence type="ECO:0000256" key="17">
    <source>
        <dbReference type="ARBA" id="ARBA00023369"/>
    </source>
</evidence>
<comment type="catalytic activity">
    <reaction evidence="33">
        <text>1,2-dihexadecanoyl-sn-glycero-3-phosphocholine + H2O = 1-hexadecanoyl-sn-glycero-3-phosphocholine + hexadecanoate + H(+)</text>
        <dbReference type="Rhea" id="RHEA:41223"/>
        <dbReference type="ChEBI" id="CHEBI:7896"/>
        <dbReference type="ChEBI" id="CHEBI:15377"/>
        <dbReference type="ChEBI" id="CHEBI:15378"/>
        <dbReference type="ChEBI" id="CHEBI:72998"/>
        <dbReference type="ChEBI" id="CHEBI:72999"/>
    </reaction>
    <physiologicalReaction direction="left-to-right" evidence="33">
        <dbReference type="Rhea" id="RHEA:41224"/>
    </physiologicalReaction>
</comment>